<dbReference type="Pfam" id="PF12867">
    <property type="entry name" value="DinB_2"/>
    <property type="match status" value="1"/>
</dbReference>
<dbReference type="SUPFAM" id="SSF109854">
    <property type="entry name" value="DinB/YfiT-like putative metalloenzymes"/>
    <property type="match status" value="1"/>
</dbReference>
<reference evidence="2 3" key="1">
    <citation type="submission" date="2017-11" db="EMBL/GenBank/DDBJ databases">
        <title>Comparitive Functional Genomics of Dry Heat Resistant strains isolated from the Viking Spacecraft.</title>
        <authorList>
            <person name="Seuylemezian A."/>
            <person name="Cooper K."/>
            <person name="Vaishampayan P."/>
        </authorList>
    </citation>
    <scope>NUCLEOTIDE SEQUENCE [LARGE SCALE GENOMIC DNA]</scope>
    <source>
        <strain evidence="2 3">V1-29</strain>
    </source>
</reference>
<dbReference type="Gene3D" id="1.20.120.450">
    <property type="entry name" value="dinb family like domain"/>
    <property type="match status" value="1"/>
</dbReference>
<dbReference type="EMBL" id="PGUY01000017">
    <property type="protein sequence ID" value="PLT30730.1"/>
    <property type="molecule type" value="Genomic_DNA"/>
</dbReference>
<keyword evidence="3" id="KW-1185">Reference proteome</keyword>
<dbReference type="InterPro" id="IPR034660">
    <property type="entry name" value="DinB/YfiT-like"/>
</dbReference>
<dbReference type="InterPro" id="IPR024775">
    <property type="entry name" value="DinB-like"/>
</dbReference>
<evidence type="ECO:0000313" key="2">
    <source>
        <dbReference type="EMBL" id="PLT30730.1"/>
    </source>
</evidence>
<dbReference type="Proteomes" id="UP000234748">
    <property type="component" value="Unassembled WGS sequence"/>
</dbReference>
<comment type="caution">
    <text evidence="2">The sequence shown here is derived from an EMBL/GenBank/DDBJ whole genome shotgun (WGS) entry which is preliminary data.</text>
</comment>
<evidence type="ECO:0000259" key="1">
    <source>
        <dbReference type="Pfam" id="PF12867"/>
    </source>
</evidence>
<dbReference type="OrthoDB" id="5464839at2"/>
<name>A0A2N5M8Q2_9BACI</name>
<dbReference type="RefSeq" id="WP_101640796.1">
    <property type="nucleotide sequence ID" value="NZ_PGUY01000017.1"/>
</dbReference>
<feature type="domain" description="DinB-like" evidence="1">
    <location>
        <begin position="7"/>
        <end position="153"/>
    </location>
</feature>
<proteinExistence type="predicted"/>
<sequence length="162" mass="18890">MENNKRYREELLNSVGTLTDEQLNLQIDEGRWTIAQVLEHLYLMETSITKAIVEVLASEDSQPAEEKPIHLSVNREHRVKAPLFVTPTDEYKTLHELTEKLNSSRQLLISIVNTADEAQLKQKSYPHPIFGRLGLYQWIPFVGYHEKRHIEQIEELKAKMIN</sequence>
<organism evidence="2 3">
    <name type="scientific">Peribacillus deserti</name>
    <dbReference type="NCBI Taxonomy" id="673318"/>
    <lineage>
        <taxon>Bacteria</taxon>
        <taxon>Bacillati</taxon>
        <taxon>Bacillota</taxon>
        <taxon>Bacilli</taxon>
        <taxon>Bacillales</taxon>
        <taxon>Bacillaceae</taxon>
        <taxon>Peribacillus</taxon>
    </lineage>
</organism>
<dbReference type="AlphaFoldDB" id="A0A2N5M8Q2"/>
<gene>
    <name evidence="2" type="ORF">CUU66_06130</name>
</gene>
<evidence type="ECO:0000313" key="3">
    <source>
        <dbReference type="Proteomes" id="UP000234748"/>
    </source>
</evidence>
<protein>
    <submittedName>
        <fullName evidence="2">DinB family protein</fullName>
    </submittedName>
</protein>
<accession>A0A2N5M8Q2</accession>